<reference evidence="2 3" key="1">
    <citation type="submission" date="2018-06" db="EMBL/GenBank/DDBJ databases">
        <title>Genomic Encyclopedia of Type Strains, Phase IV (KMG-IV): sequencing the most valuable type-strain genomes for metagenomic binning, comparative biology and taxonomic classification.</title>
        <authorList>
            <person name="Goeker M."/>
        </authorList>
    </citation>
    <scope>NUCLEOTIDE SEQUENCE [LARGE SCALE GENOMIC DNA]</scope>
    <source>
        <strain evidence="2 3">DSM 44599</strain>
    </source>
</reference>
<dbReference type="AlphaFoldDB" id="A0A366DUX9"/>
<keyword evidence="1" id="KW-0472">Membrane</keyword>
<accession>A0A366DUX9</accession>
<evidence type="ECO:0000256" key="1">
    <source>
        <dbReference type="SAM" id="Phobius"/>
    </source>
</evidence>
<name>A0A366DUX9_9NOCA</name>
<evidence type="ECO:0000313" key="3">
    <source>
        <dbReference type="Proteomes" id="UP000252586"/>
    </source>
</evidence>
<organism evidence="2 3">
    <name type="scientific">Nocardia puris</name>
    <dbReference type="NCBI Taxonomy" id="208602"/>
    <lineage>
        <taxon>Bacteria</taxon>
        <taxon>Bacillati</taxon>
        <taxon>Actinomycetota</taxon>
        <taxon>Actinomycetes</taxon>
        <taxon>Mycobacteriales</taxon>
        <taxon>Nocardiaceae</taxon>
        <taxon>Nocardia</taxon>
    </lineage>
</organism>
<sequence>MTTARAGLLRRTCRRAGLDRNPMRRREDRVQSWTALLLVTLFLALIPVVAGTLGTSVYHTETVAAQQRLAELRRIDATVVEVGKAPLYAPITPAKVSWVDEHGNTRVAEHRATSLVREGATVSVWLDDGGRVVEPPAETRPLSRAVVLCAAVVFGAFVMFASVYVLLVAALDRRRSRRWEAEWAAVGTIWGGRGAV</sequence>
<dbReference type="InterPro" id="IPR039708">
    <property type="entry name" value="MT1774/Rv1733c-like"/>
</dbReference>
<dbReference type="STRING" id="1210090.GCA_001613185_00312"/>
<gene>
    <name evidence="2" type="ORF">DFR74_102313</name>
</gene>
<evidence type="ECO:0000313" key="2">
    <source>
        <dbReference type="EMBL" id="RBO93893.1"/>
    </source>
</evidence>
<dbReference type="RefSeq" id="WP_067501912.1">
    <property type="nucleotide sequence ID" value="NZ_CP107943.1"/>
</dbReference>
<dbReference type="PANTHER" id="PTHR42305">
    <property type="entry name" value="MEMBRANE PROTEIN RV1733C-RELATED"/>
    <property type="match status" value="1"/>
</dbReference>
<dbReference type="PANTHER" id="PTHR42305:SF1">
    <property type="entry name" value="MEMBRANE PROTEIN RV1733C-RELATED"/>
    <property type="match status" value="1"/>
</dbReference>
<feature type="transmembrane region" description="Helical" evidence="1">
    <location>
        <begin position="145"/>
        <end position="171"/>
    </location>
</feature>
<comment type="caution">
    <text evidence="2">The sequence shown here is derived from an EMBL/GenBank/DDBJ whole genome shotgun (WGS) entry which is preliminary data.</text>
</comment>
<keyword evidence="1" id="KW-0812">Transmembrane</keyword>
<dbReference type="Proteomes" id="UP000252586">
    <property type="component" value="Unassembled WGS sequence"/>
</dbReference>
<proteinExistence type="predicted"/>
<keyword evidence="1" id="KW-1133">Transmembrane helix</keyword>
<keyword evidence="3" id="KW-1185">Reference proteome</keyword>
<dbReference type="OrthoDB" id="4542680at2"/>
<dbReference type="EMBL" id="QNRE01000002">
    <property type="protein sequence ID" value="RBO93893.1"/>
    <property type="molecule type" value="Genomic_DNA"/>
</dbReference>
<protein>
    <submittedName>
        <fullName evidence="2">Uncharacterized protein</fullName>
    </submittedName>
</protein>